<evidence type="ECO:0008006" key="4">
    <source>
        <dbReference type="Google" id="ProtNLM"/>
    </source>
</evidence>
<keyword evidence="1" id="KW-0732">Signal</keyword>
<dbReference type="EMBL" id="JAHLFV010000099">
    <property type="protein sequence ID" value="MBU3849764.1"/>
    <property type="molecule type" value="Genomic_DNA"/>
</dbReference>
<name>A0A9E2L1P5_9SPIR</name>
<accession>A0A9E2L1P5</accession>
<dbReference type="PROSITE" id="PS51257">
    <property type="entry name" value="PROKAR_LIPOPROTEIN"/>
    <property type="match status" value="1"/>
</dbReference>
<feature type="non-terminal residue" evidence="2">
    <location>
        <position position="392"/>
    </location>
</feature>
<evidence type="ECO:0000256" key="1">
    <source>
        <dbReference type="SAM" id="SignalP"/>
    </source>
</evidence>
<sequence length="392" mass="45199">MKKIIYLLLTVFSLSVVSCSTASKKTERVQEEFVSLLKSDLSSAELIKALTEFETNNVNHFESKLVLGEYYFSTQNYLASWQYLQKALPLVQKLNTRKDKDKADDYALLYRMLGTLCYLTNDFNQALEYCKKSLDAITKGSDPAGLSRGQVLYLTGHIFFENQNYEDARKYFDMAFTEFSDLAKFFDYTAYIELLVKNGEEEKAASHVETLLEKNWWALGAAGYAGNFYLNNNDYGKALPLYFIQYETDMAYVQSENLPSFTEYLRTIMGESSVSEIKTKEHDLLNLLSFLSGSEKEFQGNWENCLRNSFVNDYCLGRYMVEVGTISSVQFEQLINLEKYFLNYQPYYLSLWKASKTLFSKDDRLADFIPALKKAILLGSDNLYGQEALREL</sequence>
<dbReference type="InterPro" id="IPR011990">
    <property type="entry name" value="TPR-like_helical_dom_sf"/>
</dbReference>
<protein>
    <recommendedName>
        <fullName evidence="4">Tetratricopeptide repeat protein</fullName>
    </recommendedName>
</protein>
<feature type="chain" id="PRO_5038659331" description="Tetratricopeptide repeat protein" evidence="1">
    <location>
        <begin position="23"/>
        <end position="392"/>
    </location>
</feature>
<dbReference type="Proteomes" id="UP000823914">
    <property type="component" value="Unassembled WGS sequence"/>
</dbReference>
<dbReference type="AlphaFoldDB" id="A0A9E2L1P5"/>
<organism evidence="2 3">
    <name type="scientific">Candidatus Treponema excrementipullorum</name>
    <dbReference type="NCBI Taxonomy" id="2838768"/>
    <lineage>
        <taxon>Bacteria</taxon>
        <taxon>Pseudomonadati</taxon>
        <taxon>Spirochaetota</taxon>
        <taxon>Spirochaetia</taxon>
        <taxon>Spirochaetales</taxon>
        <taxon>Treponemataceae</taxon>
        <taxon>Treponema</taxon>
    </lineage>
</organism>
<reference evidence="2" key="2">
    <citation type="submission" date="2021-04" db="EMBL/GenBank/DDBJ databases">
        <authorList>
            <person name="Gilroy R."/>
        </authorList>
    </citation>
    <scope>NUCLEOTIDE SEQUENCE</scope>
    <source>
        <strain evidence="2">Gambia15-2214</strain>
    </source>
</reference>
<dbReference type="SUPFAM" id="SSF81901">
    <property type="entry name" value="HCP-like"/>
    <property type="match status" value="1"/>
</dbReference>
<evidence type="ECO:0000313" key="2">
    <source>
        <dbReference type="EMBL" id="MBU3849764.1"/>
    </source>
</evidence>
<comment type="caution">
    <text evidence="2">The sequence shown here is derived from an EMBL/GenBank/DDBJ whole genome shotgun (WGS) entry which is preliminary data.</text>
</comment>
<dbReference type="InterPro" id="IPR019734">
    <property type="entry name" value="TPR_rpt"/>
</dbReference>
<evidence type="ECO:0000313" key="3">
    <source>
        <dbReference type="Proteomes" id="UP000823914"/>
    </source>
</evidence>
<reference evidence="2" key="1">
    <citation type="journal article" date="2021" name="PeerJ">
        <title>Extensive microbial diversity within the chicken gut microbiome revealed by metagenomics and culture.</title>
        <authorList>
            <person name="Gilroy R."/>
            <person name="Ravi A."/>
            <person name="Getino M."/>
            <person name="Pursley I."/>
            <person name="Horton D.L."/>
            <person name="Alikhan N.F."/>
            <person name="Baker D."/>
            <person name="Gharbi K."/>
            <person name="Hall N."/>
            <person name="Watson M."/>
            <person name="Adriaenssens E.M."/>
            <person name="Foster-Nyarko E."/>
            <person name="Jarju S."/>
            <person name="Secka A."/>
            <person name="Antonio M."/>
            <person name="Oren A."/>
            <person name="Chaudhuri R.R."/>
            <person name="La Ragione R."/>
            <person name="Hildebrand F."/>
            <person name="Pallen M.J."/>
        </authorList>
    </citation>
    <scope>NUCLEOTIDE SEQUENCE</scope>
    <source>
        <strain evidence="2">Gambia15-2214</strain>
    </source>
</reference>
<feature type="signal peptide" evidence="1">
    <location>
        <begin position="1"/>
        <end position="22"/>
    </location>
</feature>
<gene>
    <name evidence="2" type="ORF">IAA16_04285</name>
</gene>
<proteinExistence type="predicted"/>
<dbReference type="Gene3D" id="1.25.40.10">
    <property type="entry name" value="Tetratricopeptide repeat domain"/>
    <property type="match status" value="1"/>
</dbReference>
<dbReference type="SMART" id="SM00028">
    <property type="entry name" value="TPR"/>
    <property type="match status" value="3"/>
</dbReference>